<gene>
    <name evidence="2" type="ORF">ACFQZS_05720</name>
</gene>
<proteinExistence type="predicted"/>
<evidence type="ECO:0000313" key="3">
    <source>
        <dbReference type="Proteomes" id="UP001596958"/>
    </source>
</evidence>
<evidence type="ECO:0000313" key="2">
    <source>
        <dbReference type="EMBL" id="MFD0749632.1"/>
    </source>
</evidence>
<feature type="domain" description="Glycosyltransferase 2-like" evidence="1">
    <location>
        <begin position="3"/>
        <end position="128"/>
    </location>
</feature>
<name>A0ABW2YT72_9SPHI</name>
<dbReference type="SUPFAM" id="SSF53448">
    <property type="entry name" value="Nucleotide-diphospho-sugar transferases"/>
    <property type="match status" value="1"/>
</dbReference>
<accession>A0ABW2YT72</accession>
<keyword evidence="3" id="KW-1185">Reference proteome</keyword>
<dbReference type="EMBL" id="JBHTHU010000005">
    <property type="protein sequence ID" value="MFD0749632.1"/>
    <property type="molecule type" value="Genomic_DNA"/>
</dbReference>
<dbReference type="InterPro" id="IPR001173">
    <property type="entry name" value="Glyco_trans_2-like"/>
</dbReference>
<dbReference type="CDD" id="cd00761">
    <property type="entry name" value="Glyco_tranf_GTA_type"/>
    <property type="match status" value="1"/>
</dbReference>
<dbReference type="GO" id="GO:0016757">
    <property type="term" value="F:glycosyltransferase activity"/>
    <property type="evidence" value="ECO:0007669"/>
    <property type="project" value="UniProtKB-KW"/>
</dbReference>
<protein>
    <submittedName>
        <fullName evidence="2">Glycosyltransferase family 2 protein</fullName>
        <ecNumber evidence="2">2.4.-.-</ecNumber>
    </submittedName>
</protein>
<evidence type="ECO:0000259" key="1">
    <source>
        <dbReference type="Pfam" id="PF00535"/>
    </source>
</evidence>
<comment type="caution">
    <text evidence="2">The sequence shown here is derived from an EMBL/GenBank/DDBJ whole genome shotgun (WGS) entry which is preliminary data.</text>
</comment>
<dbReference type="InterPro" id="IPR029044">
    <property type="entry name" value="Nucleotide-diphossugar_trans"/>
</dbReference>
<dbReference type="RefSeq" id="WP_377098172.1">
    <property type="nucleotide sequence ID" value="NZ_JBHTHU010000005.1"/>
</dbReference>
<dbReference type="Proteomes" id="UP001596958">
    <property type="component" value="Unassembled WGS sequence"/>
</dbReference>
<dbReference type="Pfam" id="PF00535">
    <property type="entry name" value="Glycos_transf_2"/>
    <property type="match status" value="1"/>
</dbReference>
<sequence length="262" mass="30196">MLSIIIPTIGKKIPELTRLFDSLAQQTCQEFEAILAIQDNHAQIEQLTLAYQFPIKICNLYKKGLSYARNQSLGLISNAATLVTFSDDDCWYPLDTVATVLADYQQYNTSICYQIFDPLKNEPYKEYQPNKLEQVSLRQSLKISSIEIFVPKTVIDSGICFDERFGLGTAFPSGEENIFLFDAIKAGVKILYFPKPIVYHQKPEWSNKEYIFKGKGALFSKLYNRPLALMMSVFYAYKKREYSQNIMADLLRMINEAIYFKN</sequence>
<organism evidence="2 3">
    <name type="scientific">Mucilaginibacter calamicampi</name>
    <dbReference type="NCBI Taxonomy" id="1302352"/>
    <lineage>
        <taxon>Bacteria</taxon>
        <taxon>Pseudomonadati</taxon>
        <taxon>Bacteroidota</taxon>
        <taxon>Sphingobacteriia</taxon>
        <taxon>Sphingobacteriales</taxon>
        <taxon>Sphingobacteriaceae</taxon>
        <taxon>Mucilaginibacter</taxon>
    </lineage>
</organism>
<dbReference type="Gene3D" id="3.90.550.10">
    <property type="entry name" value="Spore Coat Polysaccharide Biosynthesis Protein SpsA, Chain A"/>
    <property type="match status" value="1"/>
</dbReference>
<reference evidence="3" key="1">
    <citation type="journal article" date="2019" name="Int. J. Syst. Evol. Microbiol.">
        <title>The Global Catalogue of Microorganisms (GCM) 10K type strain sequencing project: providing services to taxonomists for standard genome sequencing and annotation.</title>
        <authorList>
            <consortium name="The Broad Institute Genomics Platform"/>
            <consortium name="The Broad Institute Genome Sequencing Center for Infectious Disease"/>
            <person name="Wu L."/>
            <person name="Ma J."/>
        </authorList>
    </citation>
    <scope>NUCLEOTIDE SEQUENCE [LARGE SCALE GENOMIC DNA]</scope>
    <source>
        <strain evidence="3">CCUG 63418</strain>
    </source>
</reference>
<keyword evidence="2" id="KW-0808">Transferase</keyword>
<keyword evidence="2" id="KW-0328">Glycosyltransferase</keyword>
<dbReference type="EC" id="2.4.-.-" evidence="2"/>